<name>A0ABX1E942_9PROT</name>
<feature type="compositionally biased region" description="Low complexity" evidence="1">
    <location>
        <begin position="214"/>
        <end position="233"/>
    </location>
</feature>
<evidence type="ECO:0008006" key="5">
    <source>
        <dbReference type="Google" id="ProtNLM"/>
    </source>
</evidence>
<evidence type="ECO:0000256" key="1">
    <source>
        <dbReference type="SAM" id="MobiDB-lite"/>
    </source>
</evidence>
<feature type="region of interest" description="Disordered" evidence="1">
    <location>
        <begin position="200"/>
        <end position="233"/>
    </location>
</feature>
<evidence type="ECO:0000256" key="2">
    <source>
        <dbReference type="SAM" id="SignalP"/>
    </source>
</evidence>
<feature type="signal peptide" evidence="2">
    <location>
        <begin position="1"/>
        <end position="22"/>
    </location>
</feature>
<evidence type="ECO:0000313" key="4">
    <source>
        <dbReference type="Proteomes" id="UP000787635"/>
    </source>
</evidence>
<keyword evidence="4" id="KW-1185">Reference proteome</keyword>
<dbReference type="Proteomes" id="UP000787635">
    <property type="component" value="Unassembled WGS sequence"/>
</dbReference>
<proteinExistence type="predicted"/>
<reference evidence="3 4" key="1">
    <citation type="submission" date="2020-03" db="EMBL/GenBank/DDBJ databases">
        <title>Roseomonas selenitidurans sp. nov. isolated from urban soil.</title>
        <authorList>
            <person name="Liu H."/>
        </authorList>
    </citation>
    <scope>NUCLEOTIDE SEQUENCE [LARGE SCALE GENOMIC DNA]</scope>
    <source>
        <strain evidence="3 4">BU-1</strain>
    </source>
</reference>
<dbReference type="RefSeq" id="WP_168034438.1">
    <property type="nucleotide sequence ID" value="NZ_JAAVNE010000052.1"/>
</dbReference>
<dbReference type="EMBL" id="JAAVNE010000052">
    <property type="protein sequence ID" value="NKC33714.1"/>
    <property type="molecule type" value="Genomic_DNA"/>
</dbReference>
<protein>
    <recommendedName>
        <fullName evidence="5">Lipoprotein</fullName>
    </recommendedName>
</protein>
<keyword evidence="2" id="KW-0732">Signal</keyword>
<gene>
    <name evidence="3" type="ORF">HEQ75_22820</name>
</gene>
<dbReference type="PROSITE" id="PS51257">
    <property type="entry name" value="PROKAR_LIPOPROTEIN"/>
    <property type="match status" value="1"/>
</dbReference>
<accession>A0ABX1E942</accession>
<sequence length="233" mass="25366">MPRRRHLLKAPLALPALLLACAGPQELPPLRPLVTGYRHLTPLRLNVLEIELAEPLPGAVQVMEPVPVRPEAEMRRMAQERLVPIGTEGKARFQITNARFTRDRLPPQGGIGGLFAGEPGERLTCQLACRVEILTGEGARVGFVEAEVQRLQTVADGASPAARRDAAEDLVRQAMEAMNVEFEFQLRRTLRAWLAEGLTPTAPAPVPVEREDLPGGAPRTATPTPGTLGTPRR</sequence>
<comment type="caution">
    <text evidence="3">The sequence shown here is derived from an EMBL/GenBank/DDBJ whole genome shotgun (WGS) entry which is preliminary data.</text>
</comment>
<feature type="chain" id="PRO_5045618035" description="Lipoprotein" evidence="2">
    <location>
        <begin position="23"/>
        <end position="233"/>
    </location>
</feature>
<organism evidence="3 4">
    <name type="scientific">Falsiroseomonas selenitidurans</name>
    <dbReference type="NCBI Taxonomy" id="2716335"/>
    <lineage>
        <taxon>Bacteria</taxon>
        <taxon>Pseudomonadati</taxon>
        <taxon>Pseudomonadota</taxon>
        <taxon>Alphaproteobacteria</taxon>
        <taxon>Acetobacterales</taxon>
        <taxon>Roseomonadaceae</taxon>
        <taxon>Falsiroseomonas</taxon>
    </lineage>
</organism>
<evidence type="ECO:0000313" key="3">
    <source>
        <dbReference type="EMBL" id="NKC33714.1"/>
    </source>
</evidence>